<feature type="region of interest" description="Disordered" evidence="1">
    <location>
        <begin position="382"/>
        <end position="449"/>
    </location>
</feature>
<dbReference type="InterPro" id="IPR025836">
    <property type="entry name" value="Zn_knuckle_CX2CX4HX4C"/>
</dbReference>
<accession>A0A7J6H0Z5</accession>
<dbReference type="PANTHER" id="PTHR33710:SF77">
    <property type="entry name" value="DNASE I-LIKE SUPERFAMILY PROTEIN"/>
    <property type="match status" value="1"/>
</dbReference>
<feature type="region of interest" description="Disordered" evidence="1">
    <location>
        <begin position="563"/>
        <end position="618"/>
    </location>
</feature>
<keyword evidence="5" id="KW-1185">Reference proteome</keyword>
<protein>
    <recommendedName>
        <fullName evidence="6">RNase H type-1 domain-containing protein</fullName>
    </recommendedName>
</protein>
<dbReference type="EMBL" id="JAATIQ010000070">
    <property type="protein sequence ID" value="KAF4388886.1"/>
    <property type="molecule type" value="Genomic_DNA"/>
</dbReference>
<sequence length="1153" mass="131412">MADNSLSHLFEDTVQITTEDLTCRLDPGESEVQEPQGNVLLGKLICKGKLGRKAIAGTLKKAWASFKGWSWKEDEDGIIHFTFANNEDAWNVLNRRPWIICGALLVIMPWPTWLAPSIVKFDKSPVWVRLSGIPPFYWNKTNLEELAAKVSAIYKLPRYIDFERGSFGMGTLRFKATIEIDKPLFSGFFMKREAIKDLWIQYKYEKLPKFCQKCGIISHEQKLCFKPPTVIKDSKGGFFPMYGAWMKHDDEARWPFSPILPRWFEEWILQKWLTVDKKFKQMWKMDNSLKAIESWEARETRRQYPGKRRMVEQVIEDLLETEEERVSRFPMVSLPGIGEICPFEDTANLVVKKLPANLPLPEPTTVDLEKDSSSGVLLSTLQEADKGKGPEPGSEAVTQKASSHNGQLLSPSEQDQPGNKYSEANGTPNLSKESNNIQSTLGRGFSPSGPSNFNPYTSLLGSQAQILPWPSKQLWEMGFNTLTGLGTIDKYMREPTIFNPIFDINDIRSMEFDCGPKKRKALDGILIGPSPLKIKEQDCTEGVSTQPPVIANQISTDYNVPSPVIAAEPSFSPGSMETGKLKRKRGRPAAHRNDTKPNDEEAQTSTPRRRGRPAKAIQSVGVKPNVFKRNQKRTASKQKQIIKAHWDNEKMVHRTGLVDLGYTGTKFTWFKKSLDPSVGSSLKRARLDRAMASTEWRIDWPNAIVSHLTATTSDHNPILLDSLGGKYCTKPQFKYKMMWERDPRVFWVVKRAWNEKGHQHPMVNLYRKIKHTKDSLSKWNKKQFRKLSVQINEARSTLKSIEEASHLDEMAHSKARTDLEESLRREEIFWRQKSRVSWLKDGDRSTKFFMASTVTRRRRNYIQCMKNDQGESIEDMKEIAKLFIAKFASQAINQQKSTVFFSKGVPKKRINDITSLLGMNKMKNDASYLGIPLFRSKKRTKDMQYLVQKVLTRIEGWKARLLSKAGRTCLIQSVGTSIPIYVAASEHEKKSHIRMPEPGWWSCCTDVSIQPNQSFGAAVFRDEKDRIVTIFIERSSVTNPLLAEAIIVASAAEYASLHLKGKVAFHCDNEVVVASCSTNNISNQFIDIKAAVYRFMNSVKQLEDFRIRKIDRNYNFLAHNSAKWAATEGVTGTLDLGVMDENVFSDVNEWNPD</sequence>
<feature type="domain" description="Zinc knuckle CX2CX4HX4C" evidence="3">
    <location>
        <begin position="181"/>
        <end position="224"/>
    </location>
</feature>
<dbReference type="GO" id="GO:0004523">
    <property type="term" value="F:RNA-DNA hybrid ribonuclease activity"/>
    <property type="evidence" value="ECO:0007669"/>
    <property type="project" value="InterPro"/>
</dbReference>
<evidence type="ECO:0000313" key="4">
    <source>
        <dbReference type="EMBL" id="KAF4388886.1"/>
    </source>
</evidence>
<comment type="caution">
    <text evidence="4">The sequence shown here is derived from an EMBL/GenBank/DDBJ whole genome shotgun (WGS) entry which is preliminary data.</text>
</comment>
<proteinExistence type="predicted"/>
<reference evidence="4 5" key="1">
    <citation type="journal article" date="2020" name="bioRxiv">
        <title>Sequence and annotation of 42 cannabis genomes reveals extensive copy number variation in cannabinoid synthesis and pathogen resistance genes.</title>
        <authorList>
            <person name="Mckernan K.J."/>
            <person name="Helbert Y."/>
            <person name="Kane L.T."/>
            <person name="Ebling H."/>
            <person name="Zhang L."/>
            <person name="Liu B."/>
            <person name="Eaton Z."/>
            <person name="Mclaughlin S."/>
            <person name="Kingan S."/>
            <person name="Baybayan P."/>
            <person name="Concepcion G."/>
            <person name="Jordan M."/>
            <person name="Riva A."/>
            <person name="Barbazuk W."/>
            <person name="Harkins T."/>
        </authorList>
    </citation>
    <scope>NUCLEOTIDE SEQUENCE [LARGE SCALE GENOMIC DNA]</scope>
    <source>
        <strain evidence="5">cv. Jamaican Lion 4</strain>
        <tissue evidence="4">Leaf</tissue>
    </source>
</reference>
<dbReference type="AlphaFoldDB" id="A0A7J6H0Z5"/>
<dbReference type="GO" id="GO:0003677">
    <property type="term" value="F:DNA binding"/>
    <property type="evidence" value="ECO:0007669"/>
    <property type="project" value="InterPro"/>
</dbReference>
<dbReference type="Proteomes" id="UP000583929">
    <property type="component" value="Unassembled WGS sequence"/>
</dbReference>
<evidence type="ECO:0000259" key="3">
    <source>
        <dbReference type="Pfam" id="PF14392"/>
    </source>
</evidence>
<feature type="compositionally biased region" description="Basic residues" evidence="1">
    <location>
        <begin position="581"/>
        <end position="590"/>
    </location>
</feature>
<feature type="domain" description="RNase H type-1" evidence="2">
    <location>
        <begin position="1009"/>
        <end position="1125"/>
    </location>
</feature>
<evidence type="ECO:0008006" key="6">
    <source>
        <dbReference type="Google" id="ProtNLM"/>
    </source>
</evidence>
<name>A0A7J6H0Z5_CANSA</name>
<dbReference type="InterPro" id="IPR017956">
    <property type="entry name" value="AT_hook_DNA-bd_motif"/>
</dbReference>
<organism evidence="4 5">
    <name type="scientific">Cannabis sativa</name>
    <name type="common">Hemp</name>
    <name type="synonym">Marijuana</name>
    <dbReference type="NCBI Taxonomy" id="3483"/>
    <lineage>
        <taxon>Eukaryota</taxon>
        <taxon>Viridiplantae</taxon>
        <taxon>Streptophyta</taxon>
        <taxon>Embryophyta</taxon>
        <taxon>Tracheophyta</taxon>
        <taxon>Spermatophyta</taxon>
        <taxon>Magnoliopsida</taxon>
        <taxon>eudicotyledons</taxon>
        <taxon>Gunneridae</taxon>
        <taxon>Pentapetalae</taxon>
        <taxon>rosids</taxon>
        <taxon>fabids</taxon>
        <taxon>Rosales</taxon>
        <taxon>Cannabaceae</taxon>
        <taxon>Cannabis</taxon>
    </lineage>
</organism>
<dbReference type="InterPro" id="IPR036691">
    <property type="entry name" value="Endo/exonu/phosph_ase_sf"/>
</dbReference>
<dbReference type="Pfam" id="PF14392">
    <property type="entry name" value="zf-CCHC_4"/>
    <property type="match status" value="1"/>
</dbReference>
<feature type="compositionally biased region" description="Polar residues" evidence="1">
    <location>
        <begin position="396"/>
        <end position="441"/>
    </location>
</feature>
<dbReference type="InterPro" id="IPR002156">
    <property type="entry name" value="RNaseH_domain"/>
</dbReference>
<evidence type="ECO:0000259" key="2">
    <source>
        <dbReference type="Pfam" id="PF13456"/>
    </source>
</evidence>
<dbReference type="SUPFAM" id="SSF56219">
    <property type="entry name" value="DNase I-like"/>
    <property type="match status" value="1"/>
</dbReference>
<dbReference type="SMART" id="SM00384">
    <property type="entry name" value="AT_hook"/>
    <property type="match status" value="2"/>
</dbReference>
<dbReference type="Pfam" id="PF13456">
    <property type="entry name" value="RVT_3"/>
    <property type="match status" value="1"/>
</dbReference>
<evidence type="ECO:0000256" key="1">
    <source>
        <dbReference type="SAM" id="MobiDB-lite"/>
    </source>
</evidence>
<gene>
    <name evidence="4" type="ORF">G4B88_029196</name>
</gene>
<dbReference type="PANTHER" id="PTHR33710">
    <property type="entry name" value="BNAC02G09200D PROTEIN"/>
    <property type="match status" value="1"/>
</dbReference>
<evidence type="ECO:0000313" key="5">
    <source>
        <dbReference type="Proteomes" id="UP000583929"/>
    </source>
</evidence>